<proteinExistence type="inferred from homology"/>
<dbReference type="Gene3D" id="3.20.20.70">
    <property type="entry name" value="Aldolase class I"/>
    <property type="match status" value="1"/>
</dbReference>
<evidence type="ECO:0000256" key="9">
    <source>
        <dbReference type="ARBA" id="ARBA00023014"/>
    </source>
</evidence>
<dbReference type="GO" id="GO:0051536">
    <property type="term" value="F:iron-sulfur cluster binding"/>
    <property type="evidence" value="ECO:0007669"/>
    <property type="project" value="UniProtKB-KW"/>
</dbReference>
<dbReference type="InterPro" id="IPR013785">
    <property type="entry name" value="Aldolase_TIM"/>
</dbReference>
<reference evidence="13 14" key="1">
    <citation type="submission" date="2020-01" db="EMBL/GenBank/DDBJ databases">
        <title>Jiella pacifica sp. nov.</title>
        <authorList>
            <person name="Xue Z."/>
            <person name="Zhu S."/>
            <person name="Chen J."/>
            <person name="Yang J."/>
        </authorList>
    </citation>
    <scope>NUCLEOTIDE SEQUENCE [LARGE SCALE GENOMIC DNA]</scope>
    <source>
        <strain evidence="13 14">40Bstr34</strain>
    </source>
</reference>
<sequence>MLDNPETSNSPQGDPPGTSSKDPLLQPLTIKHLTLRNRIMSTSHACGLEVGGMPQEAYQRYHLEKAKGGLALSMFGGSSNVDRDSPNIFRQLNVGSDAIIPHLQQFSERMHEAGAALMCQISHLGRRGDPYAGDWLTTIAPSPLRETLHRSIPKEMDEHDIDRVVKAYGAAARRCKEGGLDGIETLSAGHLIGQFLSPVTNRRTDRFGGSLENRCRFALMVHEAIREATDDDFLVGIRFVVDEATPGGMNFDECVKAAQILTRAGAVDFFNAIYGTMDTTRALAEENMPGMGSPLAPWVEPVGAFRREVGLPVFHAARISDLASARFAVAEGKVDMAGMTRAQIADPHMVEKLAAGREDQVRPCIGATHCQSPYRPSCLHNPVTGRETVLSHVTARATGPKRKVVVVGGGPAGLEAARISSERGHDVSLYEAAADVGGQILLGATGSWRRDLIGIVEWRVAELERRGVPIHTNSYMEAGDITALGPDVVILATGGLPQVDLSEGSELCVSTWDIVSGQTPVGRDVLVYDGTGRHPAPLAAERAKEAGANVTYATIDANLAEELTYAERLRWKKRFLSLGLQPISDTRLLAVRRRDNQLEAVLLNEVSREEKAVPVDQVIVEQGSIPMNELFEELRTASSNEGVTAIESFVRAAPQPKAARDGFELHRIGDAVSSRNIHAAMLDAVRICSPL</sequence>
<keyword evidence="7" id="KW-0560">Oxidoreductase</keyword>
<dbReference type="PANTHER" id="PTHR42917">
    <property type="entry name" value="2,4-DIENOYL-COA REDUCTASE"/>
    <property type="match status" value="1"/>
</dbReference>
<feature type="compositionally biased region" description="Polar residues" evidence="10">
    <location>
        <begin position="1"/>
        <end position="21"/>
    </location>
</feature>
<gene>
    <name evidence="13" type="ORF">GTK09_04255</name>
</gene>
<dbReference type="RefSeq" id="WP_163461240.1">
    <property type="nucleotide sequence ID" value="NZ_JAAAMG010000002.1"/>
</dbReference>
<evidence type="ECO:0000256" key="1">
    <source>
        <dbReference type="ARBA" id="ARBA00001917"/>
    </source>
</evidence>
<comment type="cofactor">
    <cofactor evidence="2">
        <name>[4Fe-4S] cluster</name>
        <dbReference type="ChEBI" id="CHEBI:49883"/>
    </cofactor>
</comment>
<evidence type="ECO:0000256" key="6">
    <source>
        <dbReference type="ARBA" id="ARBA00022723"/>
    </source>
</evidence>
<dbReference type="GO" id="GO:0033543">
    <property type="term" value="P:fatty acid beta-oxidation, unsaturated, even number, reductase/isomerase pathway"/>
    <property type="evidence" value="ECO:0007669"/>
    <property type="project" value="TreeGrafter"/>
</dbReference>
<dbReference type="Pfam" id="PF07992">
    <property type="entry name" value="Pyr_redox_2"/>
    <property type="match status" value="1"/>
</dbReference>
<keyword evidence="8" id="KW-0408">Iron</keyword>
<dbReference type="Pfam" id="PF00724">
    <property type="entry name" value="Oxidored_FMN"/>
    <property type="match status" value="1"/>
</dbReference>
<dbReference type="Gene3D" id="3.40.50.720">
    <property type="entry name" value="NAD(P)-binding Rossmann-like Domain"/>
    <property type="match status" value="1"/>
</dbReference>
<protein>
    <submittedName>
        <fullName evidence="13">NAD(P)-binding protein</fullName>
    </submittedName>
</protein>
<evidence type="ECO:0000259" key="12">
    <source>
        <dbReference type="Pfam" id="PF07992"/>
    </source>
</evidence>
<dbReference type="CDD" id="cd04734">
    <property type="entry name" value="OYE_like_3_FMN"/>
    <property type="match status" value="1"/>
</dbReference>
<evidence type="ECO:0000256" key="5">
    <source>
        <dbReference type="ARBA" id="ARBA00022643"/>
    </source>
</evidence>
<evidence type="ECO:0000256" key="7">
    <source>
        <dbReference type="ARBA" id="ARBA00023002"/>
    </source>
</evidence>
<dbReference type="SUPFAM" id="SSF51395">
    <property type="entry name" value="FMN-linked oxidoreductases"/>
    <property type="match status" value="1"/>
</dbReference>
<dbReference type="InterPro" id="IPR023753">
    <property type="entry name" value="FAD/NAD-binding_dom"/>
</dbReference>
<evidence type="ECO:0000259" key="11">
    <source>
        <dbReference type="Pfam" id="PF00724"/>
    </source>
</evidence>
<feature type="domain" description="FAD/NAD(P)-binding" evidence="12">
    <location>
        <begin position="403"/>
        <end position="647"/>
    </location>
</feature>
<feature type="domain" description="NADH:flavin oxidoreductase/NADH oxidase N-terminal" evidence="11">
    <location>
        <begin position="24"/>
        <end position="360"/>
    </location>
</feature>
<dbReference type="InterPro" id="IPR051793">
    <property type="entry name" value="NADH:flavin_oxidoreductase"/>
</dbReference>
<dbReference type="PRINTS" id="PR00411">
    <property type="entry name" value="PNDRDTASEI"/>
</dbReference>
<dbReference type="AlphaFoldDB" id="A0A6N9SXW5"/>
<keyword evidence="4" id="KW-0285">Flavoprotein</keyword>
<dbReference type="GO" id="GO:0010181">
    <property type="term" value="F:FMN binding"/>
    <property type="evidence" value="ECO:0007669"/>
    <property type="project" value="InterPro"/>
</dbReference>
<dbReference type="GO" id="GO:0008670">
    <property type="term" value="F:2,4-dienoyl-CoA reductase (NADPH) activity"/>
    <property type="evidence" value="ECO:0007669"/>
    <property type="project" value="TreeGrafter"/>
</dbReference>
<evidence type="ECO:0000313" key="14">
    <source>
        <dbReference type="Proteomes" id="UP000469011"/>
    </source>
</evidence>
<keyword evidence="5" id="KW-0288">FMN</keyword>
<evidence type="ECO:0000256" key="3">
    <source>
        <dbReference type="ARBA" id="ARBA00011048"/>
    </source>
</evidence>
<keyword evidence="6" id="KW-0479">Metal-binding</keyword>
<evidence type="ECO:0000256" key="4">
    <source>
        <dbReference type="ARBA" id="ARBA00022630"/>
    </source>
</evidence>
<comment type="similarity">
    <text evidence="3">In the N-terminal section; belongs to the NADH:flavin oxidoreductase/NADH oxidase family.</text>
</comment>
<evidence type="ECO:0000256" key="10">
    <source>
        <dbReference type="SAM" id="MobiDB-lite"/>
    </source>
</evidence>
<keyword evidence="9" id="KW-0411">Iron-sulfur</keyword>
<comment type="caution">
    <text evidence="13">The sequence shown here is derived from an EMBL/GenBank/DDBJ whole genome shotgun (WGS) entry which is preliminary data.</text>
</comment>
<comment type="cofactor">
    <cofactor evidence="1">
        <name>FMN</name>
        <dbReference type="ChEBI" id="CHEBI:58210"/>
    </cofactor>
</comment>
<dbReference type="InterPro" id="IPR036188">
    <property type="entry name" value="FAD/NAD-bd_sf"/>
</dbReference>
<dbReference type="Proteomes" id="UP000469011">
    <property type="component" value="Unassembled WGS sequence"/>
</dbReference>
<evidence type="ECO:0000256" key="8">
    <source>
        <dbReference type="ARBA" id="ARBA00023004"/>
    </source>
</evidence>
<evidence type="ECO:0000313" key="13">
    <source>
        <dbReference type="EMBL" id="NDW03631.1"/>
    </source>
</evidence>
<organism evidence="13 14">
    <name type="scientific">Jiella pacifica</name>
    <dbReference type="NCBI Taxonomy" id="2696469"/>
    <lineage>
        <taxon>Bacteria</taxon>
        <taxon>Pseudomonadati</taxon>
        <taxon>Pseudomonadota</taxon>
        <taxon>Alphaproteobacteria</taxon>
        <taxon>Hyphomicrobiales</taxon>
        <taxon>Aurantimonadaceae</taxon>
        <taxon>Jiella</taxon>
    </lineage>
</organism>
<name>A0A6N9SXW5_9HYPH</name>
<dbReference type="SUPFAM" id="SSF51905">
    <property type="entry name" value="FAD/NAD(P)-binding domain"/>
    <property type="match status" value="1"/>
</dbReference>
<accession>A0A6N9SXW5</accession>
<dbReference type="EMBL" id="JAAAMG010000002">
    <property type="protein sequence ID" value="NDW03631.1"/>
    <property type="molecule type" value="Genomic_DNA"/>
</dbReference>
<dbReference type="InterPro" id="IPR001155">
    <property type="entry name" value="OxRdtase_FMN_N"/>
</dbReference>
<evidence type="ECO:0000256" key="2">
    <source>
        <dbReference type="ARBA" id="ARBA00001966"/>
    </source>
</evidence>
<dbReference type="GO" id="GO:0046872">
    <property type="term" value="F:metal ion binding"/>
    <property type="evidence" value="ECO:0007669"/>
    <property type="project" value="UniProtKB-KW"/>
</dbReference>
<dbReference type="PRINTS" id="PR00368">
    <property type="entry name" value="FADPNR"/>
</dbReference>
<feature type="region of interest" description="Disordered" evidence="10">
    <location>
        <begin position="1"/>
        <end position="25"/>
    </location>
</feature>
<dbReference type="Gene3D" id="3.50.50.60">
    <property type="entry name" value="FAD/NAD(P)-binding domain"/>
    <property type="match status" value="1"/>
</dbReference>
<keyword evidence="14" id="KW-1185">Reference proteome</keyword>
<dbReference type="PANTHER" id="PTHR42917:SF2">
    <property type="entry name" value="2,4-DIENOYL-COA REDUCTASE [(2E)-ENOYL-COA-PRODUCING]"/>
    <property type="match status" value="1"/>
</dbReference>